<gene>
    <name evidence="2" type="ORF">A2T55_06765</name>
</gene>
<sequence length="157" mass="16796">MNTSIRNRAAALAIAASASLAGIGIAGGPALASPNAETNAEVTIGDAGEQKPASAKYPTDPVDYADELVRAFGADDRDRVSELATGDARAALYSHDYRYQDPWVRTESRVHGDTEYVDYTNTNTQTRLSVSVRIETVADAQPDAVYSVEFVSQEIPD</sequence>
<evidence type="ECO:0000313" key="3">
    <source>
        <dbReference type="Proteomes" id="UP000075950"/>
    </source>
</evidence>
<dbReference type="AlphaFoldDB" id="A0A142NLQ7"/>
<name>A0A142NLQ7_BRELN</name>
<evidence type="ECO:0000256" key="1">
    <source>
        <dbReference type="SAM" id="SignalP"/>
    </source>
</evidence>
<feature type="signal peptide" evidence="1">
    <location>
        <begin position="1"/>
        <end position="32"/>
    </location>
</feature>
<protein>
    <submittedName>
        <fullName evidence="2">Uncharacterized protein</fullName>
    </submittedName>
</protein>
<keyword evidence="1" id="KW-0732">Signal</keyword>
<dbReference type="EMBL" id="CP014869">
    <property type="protein sequence ID" value="AMT93522.1"/>
    <property type="molecule type" value="Genomic_DNA"/>
</dbReference>
<organism evidence="2 3">
    <name type="scientific">Brevibacterium linens</name>
    <dbReference type="NCBI Taxonomy" id="1703"/>
    <lineage>
        <taxon>Bacteria</taxon>
        <taxon>Bacillati</taxon>
        <taxon>Actinomycetota</taxon>
        <taxon>Actinomycetes</taxon>
        <taxon>Micrococcales</taxon>
        <taxon>Brevibacteriaceae</taxon>
        <taxon>Brevibacterium</taxon>
    </lineage>
</organism>
<evidence type="ECO:0000313" key="2">
    <source>
        <dbReference type="EMBL" id="AMT93522.1"/>
    </source>
</evidence>
<reference evidence="3" key="1">
    <citation type="submission" date="2016-03" db="EMBL/GenBank/DDBJ databases">
        <authorList>
            <person name="Ploux O."/>
        </authorList>
    </citation>
    <scope>NUCLEOTIDE SEQUENCE [LARGE SCALE GENOMIC DNA]</scope>
    <source>
        <strain evidence="3">BS258</strain>
    </source>
</reference>
<dbReference type="RefSeq" id="WP_062861380.1">
    <property type="nucleotide sequence ID" value="NZ_CP014869.1"/>
</dbReference>
<accession>A0A142NLQ7</accession>
<proteinExistence type="predicted"/>
<feature type="chain" id="PRO_5007501083" evidence="1">
    <location>
        <begin position="33"/>
        <end position="157"/>
    </location>
</feature>
<dbReference type="Proteomes" id="UP000075950">
    <property type="component" value="Chromosome"/>
</dbReference>
<dbReference type="KEGG" id="bly:A2T55_06765"/>